<organism evidence="2 3">
    <name type="scientific">Lentzea miocenica</name>
    <dbReference type="NCBI Taxonomy" id="3095431"/>
    <lineage>
        <taxon>Bacteria</taxon>
        <taxon>Bacillati</taxon>
        <taxon>Actinomycetota</taxon>
        <taxon>Actinomycetes</taxon>
        <taxon>Pseudonocardiales</taxon>
        <taxon>Pseudonocardiaceae</taxon>
        <taxon>Lentzea</taxon>
    </lineage>
</organism>
<accession>A0ABU4T5R9</accession>
<evidence type="ECO:0000313" key="2">
    <source>
        <dbReference type="EMBL" id="MDX8033506.1"/>
    </source>
</evidence>
<dbReference type="RefSeq" id="WP_319968537.1">
    <property type="nucleotide sequence ID" value="NZ_JAXAVW010000021.1"/>
</dbReference>
<protein>
    <submittedName>
        <fullName evidence="2">FxSxx-COOH system tetratricopeptide repeat protein</fullName>
    </submittedName>
</protein>
<dbReference type="InterPro" id="IPR053137">
    <property type="entry name" value="NLR-like"/>
</dbReference>
<feature type="domain" description="TIR" evidence="1">
    <location>
        <begin position="1"/>
        <end position="132"/>
    </location>
</feature>
<sequence>MADFFVSYTGADKAWAEWIAWELEAQGHETLVQAWDMVPGTNWVDVMHKGVQDSERTIAVLSSAYLSSVYGTVEWQAAWRDDPAGDNRKLLVLRVEDCGRPGLLGSIVSEDLFGIGEGDARARLLRAVQGVRAGRLKPAAQPSFPGRSAPSFPGALPSVWNAPQRNPNFTGRVESLDLLRKAIRSNTTVAVHSLRGMGGVGKTQLAIEYAHRFASDYDVVWWIPAEQVALIPEHLCMLGSALGMNIDPSKIAQVLAALRSRQRWLLVFDNAEDPSALRPYLPSGAGSVVITTRRNGFAALGEVLNIDVLDRPESIELLRRRLPAISADEVERLAELLGDLPLAIEQASAFLETTEMPVDEYVALFARVLDRGRLVDRQETTLTTLWDLSRARLGEQSPAALQLLDLLAWLAPEPVPLDLFAAHPDELPQPLADAARDRLSWAETVGALADWFFVRRTGAEVTIAHRLLQQSLRARDNGASKPASSESVQQLLLADLPTSVVDAPETWPRWRKLLPHVLAVSDEAENNPTHQSSQLISRAAVYMMVTGRYSEAKVMHERALAHFEANFGPDHEEVAVAAYNYGAFLIERGCYDDALPLFKRALGIYEVIYGHDHPNLAFNLSNIGRVLSHQGDHEEALSLHKRALSILETVYGPDAPETATSLNNLSNVLSRLGRREEGTRLLGRVLTIYETVYGTDHPFVAIALNNRGLDLISIDRDEDALGLFERALTIRENLYGPDHPEVAESLVLLSLVLQKLGRDDEARSLAERAQRIKNGAAP</sequence>
<dbReference type="Pfam" id="PF13424">
    <property type="entry name" value="TPR_12"/>
    <property type="match status" value="2"/>
</dbReference>
<dbReference type="NCBIfam" id="NF040586">
    <property type="entry name" value="FxSxx_TPR"/>
    <property type="match status" value="1"/>
</dbReference>
<dbReference type="SUPFAM" id="SSF52540">
    <property type="entry name" value="P-loop containing nucleoside triphosphate hydrolases"/>
    <property type="match status" value="1"/>
</dbReference>
<proteinExistence type="predicted"/>
<reference evidence="2 3" key="1">
    <citation type="submission" date="2023-11" db="EMBL/GenBank/DDBJ databases">
        <title>Lentzea sokolovensis, sp. nov., Lentzea kristufkii, sp. nov., and Lentzea miocenensis, sp. nov., rare actinobacteria from Sokolov Coal Basin, Miocene lacustrine sediment, Czech Republic.</title>
        <authorList>
            <person name="Lara A."/>
            <person name="Kotroba L."/>
            <person name="Nouioui I."/>
            <person name="Neumann-Schaal M."/>
            <person name="Mast Y."/>
            <person name="Chronakova A."/>
        </authorList>
    </citation>
    <scope>NUCLEOTIDE SEQUENCE [LARGE SCALE GENOMIC DNA]</scope>
    <source>
        <strain evidence="2 3">BCCO 10_0856</strain>
    </source>
</reference>
<dbReference type="InterPro" id="IPR019734">
    <property type="entry name" value="TPR_rpt"/>
</dbReference>
<dbReference type="Pfam" id="PF13676">
    <property type="entry name" value="TIR_2"/>
    <property type="match status" value="1"/>
</dbReference>
<dbReference type="InterPro" id="IPR011990">
    <property type="entry name" value="TPR-like_helical_dom_sf"/>
</dbReference>
<dbReference type="SUPFAM" id="SSF48452">
    <property type="entry name" value="TPR-like"/>
    <property type="match status" value="1"/>
</dbReference>
<dbReference type="InterPro" id="IPR035897">
    <property type="entry name" value="Toll_tir_struct_dom_sf"/>
</dbReference>
<dbReference type="InterPro" id="IPR002182">
    <property type="entry name" value="NB-ARC"/>
</dbReference>
<dbReference type="InterPro" id="IPR027417">
    <property type="entry name" value="P-loop_NTPase"/>
</dbReference>
<comment type="caution">
    <text evidence="2">The sequence shown here is derived from an EMBL/GenBank/DDBJ whole genome shotgun (WGS) entry which is preliminary data.</text>
</comment>
<dbReference type="Gene3D" id="3.40.50.10140">
    <property type="entry name" value="Toll/interleukin-1 receptor homology (TIR) domain"/>
    <property type="match status" value="1"/>
</dbReference>
<dbReference type="SMART" id="SM00028">
    <property type="entry name" value="TPR"/>
    <property type="match status" value="6"/>
</dbReference>
<keyword evidence="3" id="KW-1185">Reference proteome</keyword>
<dbReference type="Gene3D" id="1.25.40.10">
    <property type="entry name" value="Tetratricopeptide repeat domain"/>
    <property type="match status" value="2"/>
</dbReference>
<dbReference type="EMBL" id="JAXAVW010000021">
    <property type="protein sequence ID" value="MDX8033506.1"/>
    <property type="molecule type" value="Genomic_DNA"/>
</dbReference>
<dbReference type="PROSITE" id="PS50104">
    <property type="entry name" value="TIR"/>
    <property type="match status" value="1"/>
</dbReference>
<dbReference type="Pfam" id="PF00931">
    <property type="entry name" value="NB-ARC"/>
    <property type="match status" value="1"/>
</dbReference>
<name>A0ABU4T5R9_9PSEU</name>
<dbReference type="PANTHER" id="PTHR46082:SF6">
    <property type="entry name" value="AAA+ ATPASE DOMAIN-CONTAINING PROTEIN-RELATED"/>
    <property type="match status" value="1"/>
</dbReference>
<dbReference type="PANTHER" id="PTHR46082">
    <property type="entry name" value="ATP/GTP-BINDING PROTEIN-RELATED"/>
    <property type="match status" value="1"/>
</dbReference>
<gene>
    <name evidence="2" type="primary">fxsT</name>
    <name evidence="2" type="ORF">SK803_25080</name>
</gene>
<dbReference type="SUPFAM" id="SSF52200">
    <property type="entry name" value="Toll/Interleukin receptor TIR domain"/>
    <property type="match status" value="1"/>
</dbReference>
<evidence type="ECO:0000313" key="3">
    <source>
        <dbReference type="Proteomes" id="UP001285521"/>
    </source>
</evidence>
<evidence type="ECO:0000259" key="1">
    <source>
        <dbReference type="PROSITE" id="PS50104"/>
    </source>
</evidence>
<dbReference type="Proteomes" id="UP001285521">
    <property type="component" value="Unassembled WGS sequence"/>
</dbReference>
<dbReference type="Gene3D" id="3.40.50.300">
    <property type="entry name" value="P-loop containing nucleotide triphosphate hydrolases"/>
    <property type="match status" value="1"/>
</dbReference>
<reference evidence="2 3" key="2">
    <citation type="submission" date="2023-11" db="EMBL/GenBank/DDBJ databases">
        <authorList>
            <person name="Lara A.C."/>
            <person name="Chronakova A."/>
        </authorList>
    </citation>
    <scope>NUCLEOTIDE SEQUENCE [LARGE SCALE GENOMIC DNA]</scope>
    <source>
        <strain evidence="2 3">BCCO 10_0856</strain>
    </source>
</reference>
<dbReference type="InterPro" id="IPR000157">
    <property type="entry name" value="TIR_dom"/>
</dbReference>
<dbReference type="SMART" id="SM00255">
    <property type="entry name" value="TIR"/>
    <property type="match status" value="1"/>
</dbReference>